<evidence type="ECO:0000259" key="12">
    <source>
        <dbReference type="Pfam" id="PF00349"/>
    </source>
</evidence>
<dbReference type="OrthoDB" id="419537at2759"/>
<keyword evidence="7" id="KW-0418">Kinase</keyword>
<dbReference type="Gene3D" id="3.40.367.20">
    <property type="match status" value="1"/>
</dbReference>
<dbReference type="STRING" id="691883.A0A058ZBA3"/>
<dbReference type="PANTHER" id="PTHR19443:SF16">
    <property type="entry name" value="HEXOKINASE TYPE 1-RELATED"/>
    <property type="match status" value="1"/>
</dbReference>
<evidence type="ECO:0000313" key="15">
    <source>
        <dbReference type="Proteomes" id="UP000030693"/>
    </source>
</evidence>
<comment type="catalytic activity">
    <reaction evidence="10">
        <text>a D-hexose + ATP = a D-hexose 6-phosphate + ADP + H(+)</text>
        <dbReference type="Rhea" id="RHEA:22740"/>
        <dbReference type="ChEBI" id="CHEBI:4194"/>
        <dbReference type="ChEBI" id="CHEBI:15378"/>
        <dbReference type="ChEBI" id="CHEBI:30616"/>
        <dbReference type="ChEBI" id="CHEBI:229467"/>
        <dbReference type="ChEBI" id="CHEBI:456216"/>
        <dbReference type="EC" id="2.7.1.1"/>
    </reaction>
    <physiologicalReaction direction="left-to-right" evidence="10">
        <dbReference type="Rhea" id="RHEA:22741"/>
    </physiologicalReaction>
</comment>
<evidence type="ECO:0000256" key="3">
    <source>
        <dbReference type="ARBA" id="ARBA00009225"/>
    </source>
</evidence>
<dbReference type="eggNOG" id="KOG1369">
    <property type="taxonomic scope" value="Eukaryota"/>
</dbReference>
<dbReference type="GO" id="GO:0004340">
    <property type="term" value="F:glucokinase activity"/>
    <property type="evidence" value="ECO:0007669"/>
    <property type="project" value="TreeGrafter"/>
</dbReference>
<evidence type="ECO:0000313" key="14">
    <source>
        <dbReference type="EMBL" id="KCV70707.1"/>
    </source>
</evidence>
<dbReference type="GO" id="GO:0005829">
    <property type="term" value="C:cytosol"/>
    <property type="evidence" value="ECO:0007669"/>
    <property type="project" value="TreeGrafter"/>
</dbReference>
<comment type="catalytic activity">
    <reaction evidence="11">
        <text>D-fructose + ATP = D-fructose 6-phosphate + ADP + H(+)</text>
        <dbReference type="Rhea" id="RHEA:16125"/>
        <dbReference type="ChEBI" id="CHEBI:15378"/>
        <dbReference type="ChEBI" id="CHEBI:30616"/>
        <dbReference type="ChEBI" id="CHEBI:37721"/>
        <dbReference type="ChEBI" id="CHEBI:61527"/>
        <dbReference type="ChEBI" id="CHEBI:456216"/>
        <dbReference type="EC" id="2.7.1.1"/>
    </reaction>
    <physiologicalReaction direction="left-to-right" evidence="11">
        <dbReference type="Rhea" id="RHEA:16126"/>
    </physiologicalReaction>
</comment>
<gene>
    <name evidence="14" type="ORF">H696_03060</name>
</gene>
<protein>
    <recommendedName>
        <fullName evidence="4">hexokinase</fullName>
        <ecNumber evidence="4">2.7.1.1</ecNumber>
    </recommendedName>
</protein>
<dbReference type="UniPathway" id="UPA00109">
    <property type="reaction ID" value="UER00180"/>
</dbReference>
<evidence type="ECO:0000256" key="5">
    <source>
        <dbReference type="ARBA" id="ARBA00022679"/>
    </source>
</evidence>
<dbReference type="InterPro" id="IPR022673">
    <property type="entry name" value="Hexokinase_C"/>
</dbReference>
<sequence>MSVAPLPESFSSLIRGLALRAEDSEFLLATNAYLASVFGLSASDLATVVLRFLADLQRGLPAPGTLRPEDGVTPDHPGFLKMLPSHVTRLPDGSERGHCLALDLGGTNFRVVGTHLLGEGRAETVSERYTIPGYAKDGNAQDLFGFIAASIAGFLKLHPEYLPEPGQGPAPLAFTFSFPTQQDGLSSARLTNWTKGFSTQGVIGEDVGALLNTALEALDVPYRVTAIINDTVGTLISFAYSVGPDQGNLVSGVILGTGANAAYMERVELVGKLHDKVDLPTTAVTRADSMVLNIEWGTFGSMPLAPEEANRRAGLAERLLSFRQPATEPDADVPDEPPSTPMALPFTPYDDLLDMGSVHPGRQRFEKCIAGLYLGELALLTLRHLAARGVPGTSHPRVLFGQLTRDLPTSDDVQAFLDAAGRWSGETLARCEELFLRLAMALRGDDKVSRKTLEPAARDLLTELAALLGVRLPSSPENPLDDYLVELLVLGMTASYVSARAARLAAAGIAAIGLQTGLLGSEPLARVVSLARSETSRLLAPLTVAELGALKVAGQPLDPEMLLGTSPTETEIAAGPGGQGQPPEEVAFGLCDAGPPGDAAVEVPAAERLLFGIDGSVFEFYPHFPGRMHRALTDLFGPRVGGRFSLQHAKDGSSVGAALAAN</sequence>
<evidence type="ECO:0000259" key="13">
    <source>
        <dbReference type="Pfam" id="PF03727"/>
    </source>
</evidence>
<accession>A0A058ZBA3</accession>
<keyword evidence="6" id="KW-0547">Nucleotide-binding</keyword>
<dbReference type="InterPro" id="IPR001312">
    <property type="entry name" value="Hexokinase"/>
</dbReference>
<evidence type="ECO:0000256" key="8">
    <source>
        <dbReference type="ARBA" id="ARBA00022840"/>
    </source>
</evidence>
<keyword evidence="15" id="KW-1185">Reference proteome</keyword>
<evidence type="ECO:0000256" key="2">
    <source>
        <dbReference type="ARBA" id="ARBA00005028"/>
    </source>
</evidence>
<comment type="pathway">
    <text evidence="2">Carbohydrate metabolism; hexose metabolism.</text>
</comment>
<dbReference type="PRINTS" id="PR00475">
    <property type="entry name" value="HEXOKINASE"/>
</dbReference>
<dbReference type="AlphaFoldDB" id="A0A058ZBA3"/>
<dbReference type="GO" id="GO:0006096">
    <property type="term" value="P:glycolytic process"/>
    <property type="evidence" value="ECO:0007669"/>
    <property type="project" value="UniProtKB-UniPathway"/>
</dbReference>
<dbReference type="InterPro" id="IPR022672">
    <property type="entry name" value="Hexokinase_N"/>
</dbReference>
<evidence type="ECO:0000256" key="9">
    <source>
        <dbReference type="ARBA" id="ARBA00023152"/>
    </source>
</evidence>
<feature type="domain" description="Hexokinase N-terminal" evidence="12">
    <location>
        <begin position="36"/>
        <end position="240"/>
    </location>
</feature>
<dbReference type="GO" id="GO:0006006">
    <property type="term" value="P:glucose metabolic process"/>
    <property type="evidence" value="ECO:0007669"/>
    <property type="project" value="TreeGrafter"/>
</dbReference>
<comment type="pathway">
    <text evidence="1">Carbohydrate degradation; glycolysis; D-glyceraldehyde 3-phosphate and glycerone phosphate from D-glucose: step 1/4.</text>
</comment>
<dbReference type="EC" id="2.7.1.1" evidence="4"/>
<evidence type="ECO:0000256" key="1">
    <source>
        <dbReference type="ARBA" id="ARBA00004888"/>
    </source>
</evidence>
<evidence type="ECO:0000256" key="4">
    <source>
        <dbReference type="ARBA" id="ARBA00012324"/>
    </source>
</evidence>
<dbReference type="Proteomes" id="UP000030693">
    <property type="component" value="Unassembled WGS sequence"/>
</dbReference>
<dbReference type="PANTHER" id="PTHR19443">
    <property type="entry name" value="HEXOKINASE"/>
    <property type="match status" value="1"/>
</dbReference>
<proteinExistence type="inferred from homology"/>
<keyword evidence="5" id="KW-0808">Transferase</keyword>
<name>A0A058ZBA3_FONAL</name>
<keyword evidence="8" id="KW-0067">ATP-binding</keyword>
<organism evidence="14">
    <name type="scientific">Fonticula alba</name>
    <name type="common">Slime mold</name>
    <dbReference type="NCBI Taxonomy" id="691883"/>
    <lineage>
        <taxon>Eukaryota</taxon>
        <taxon>Rotosphaerida</taxon>
        <taxon>Fonticulaceae</taxon>
        <taxon>Fonticula</taxon>
    </lineage>
</organism>
<dbReference type="GO" id="GO:0008865">
    <property type="term" value="F:fructokinase activity"/>
    <property type="evidence" value="ECO:0007669"/>
    <property type="project" value="TreeGrafter"/>
</dbReference>
<dbReference type="PROSITE" id="PS51748">
    <property type="entry name" value="HEXOKINASE_2"/>
    <property type="match status" value="1"/>
</dbReference>
<dbReference type="GeneID" id="20527785"/>
<keyword evidence="9" id="KW-0324">Glycolysis</keyword>
<feature type="domain" description="Hexokinase C-terminal" evidence="13">
    <location>
        <begin position="608"/>
        <end position="661"/>
    </location>
</feature>
<evidence type="ECO:0000256" key="10">
    <source>
        <dbReference type="ARBA" id="ARBA00044613"/>
    </source>
</evidence>
<evidence type="ECO:0000256" key="11">
    <source>
        <dbReference type="ARBA" id="ARBA00047905"/>
    </source>
</evidence>
<dbReference type="SUPFAM" id="SSF53067">
    <property type="entry name" value="Actin-like ATPase domain"/>
    <property type="match status" value="4"/>
</dbReference>
<dbReference type="GO" id="GO:0001678">
    <property type="term" value="P:intracellular glucose homeostasis"/>
    <property type="evidence" value="ECO:0007669"/>
    <property type="project" value="InterPro"/>
</dbReference>
<feature type="domain" description="Hexokinase C-terminal" evidence="13">
    <location>
        <begin position="344"/>
        <end position="516"/>
    </location>
</feature>
<feature type="domain" description="Hexokinase C-terminal" evidence="13">
    <location>
        <begin position="252"/>
        <end position="302"/>
    </location>
</feature>
<dbReference type="GO" id="GO:0005536">
    <property type="term" value="F:D-glucose binding"/>
    <property type="evidence" value="ECO:0007669"/>
    <property type="project" value="InterPro"/>
</dbReference>
<evidence type="ECO:0000256" key="6">
    <source>
        <dbReference type="ARBA" id="ARBA00022741"/>
    </source>
</evidence>
<evidence type="ECO:0000256" key="7">
    <source>
        <dbReference type="ARBA" id="ARBA00022777"/>
    </source>
</evidence>
<reference evidence="14" key="1">
    <citation type="submission" date="2013-04" db="EMBL/GenBank/DDBJ databases">
        <title>The Genome Sequence of Fonticula alba ATCC 38817.</title>
        <authorList>
            <consortium name="The Broad Institute Genomics Platform"/>
            <person name="Russ C."/>
            <person name="Cuomo C."/>
            <person name="Burger G."/>
            <person name="Gray M.W."/>
            <person name="Holland P.W.H."/>
            <person name="King N."/>
            <person name="Lang F.B.F."/>
            <person name="Roger A.J."/>
            <person name="Ruiz-Trillo I."/>
            <person name="Brown M."/>
            <person name="Walker B."/>
            <person name="Young S."/>
            <person name="Zeng Q."/>
            <person name="Gargeya S."/>
            <person name="Fitzgerald M."/>
            <person name="Haas B."/>
            <person name="Abouelleil A."/>
            <person name="Allen A.W."/>
            <person name="Alvarado L."/>
            <person name="Arachchi H.M."/>
            <person name="Berlin A.M."/>
            <person name="Chapman S.B."/>
            <person name="Gainer-Dewar J."/>
            <person name="Goldberg J."/>
            <person name="Griggs A."/>
            <person name="Gujja S."/>
            <person name="Hansen M."/>
            <person name="Howarth C."/>
            <person name="Imamovic A."/>
            <person name="Ireland A."/>
            <person name="Larimer J."/>
            <person name="McCowan C."/>
            <person name="Murphy C."/>
            <person name="Pearson M."/>
            <person name="Poon T.W."/>
            <person name="Priest M."/>
            <person name="Roberts A."/>
            <person name="Saif S."/>
            <person name="Shea T."/>
            <person name="Sisk P."/>
            <person name="Sykes S."/>
            <person name="Wortman J."/>
            <person name="Nusbaum C."/>
            <person name="Birren B."/>
        </authorList>
    </citation>
    <scope>NUCLEOTIDE SEQUENCE [LARGE SCALE GENOMIC DNA]</scope>
    <source>
        <strain evidence="14">ATCC 38817</strain>
    </source>
</reference>
<dbReference type="Gene3D" id="3.30.420.40">
    <property type="match status" value="1"/>
</dbReference>
<comment type="similarity">
    <text evidence="3">Belongs to the hexokinase family.</text>
</comment>
<dbReference type="GO" id="GO:0005739">
    <property type="term" value="C:mitochondrion"/>
    <property type="evidence" value="ECO:0007669"/>
    <property type="project" value="TreeGrafter"/>
</dbReference>
<dbReference type="RefSeq" id="XP_009495223.1">
    <property type="nucleotide sequence ID" value="XM_009496948.1"/>
</dbReference>
<dbReference type="GO" id="GO:0005524">
    <property type="term" value="F:ATP binding"/>
    <property type="evidence" value="ECO:0007669"/>
    <property type="project" value="UniProtKB-KW"/>
</dbReference>
<dbReference type="InterPro" id="IPR043129">
    <property type="entry name" value="ATPase_NBD"/>
</dbReference>
<dbReference type="Pfam" id="PF00349">
    <property type="entry name" value="Hexokinase_1"/>
    <property type="match status" value="1"/>
</dbReference>
<dbReference type="EMBL" id="KB932204">
    <property type="protein sequence ID" value="KCV70707.1"/>
    <property type="molecule type" value="Genomic_DNA"/>
</dbReference>
<dbReference type="Pfam" id="PF03727">
    <property type="entry name" value="Hexokinase_2"/>
    <property type="match status" value="3"/>
</dbReference>